<dbReference type="Pfam" id="PF25210">
    <property type="entry name" value="Kelch_FKB95"/>
    <property type="match status" value="1"/>
</dbReference>
<reference evidence="2" key="1">
    <citation type="submission" date="2020-01" db="EMBL/GenBank/DDBJ databases">
        <authorList>
            <person name="Mishra B."/>
        </authorList>
    </citation>
    <scope>NUCLEOTIDE SEQUENCE [LARGE SCALE GENOMIC DNA]</scope>
</reference>
<dbReference type="PANTHER" id="PTHR24414:SF178">
    <property type="entry name" value="F-BOX DOMAIN-CONTAINING PROTEIN"/>
    <property type="match status" value="1"/>
</dbReference>
<organism evidence="2 3">
    <name type="scientific">Microthlaspi erraticum</name>
    <dbReference type="NCBI Taxonomy" id="1685480"/>
    <lineage>
        <taxon>Eukaryota</taxon>
        <taxon>Viridiplantae</taxon>
        <taxon>Streptophyta</taxon>
        <taxon>Embryophyta</taxon>
        <taxon>Tracheophyta</taxon>
        <taxon>Spermatophyta</taxon>
        <taxon>Magnoliopsida</taxon>
        <taxon>eudicotyledons</taxon>
        <taxon>Gunneridae</taxon>
        <taxon>Pentapetalae</taxon>
        <taxon>rosids</taxon>
        <taxon>malvids</taxon>
        <taxon>Brassicales</taxon>
        <taxon>Brassicaceae</taxon>
        <taxon>Coluteocarpeae</taxon>
        <taxon>Microthlaspi</taxon>
    </lineage>
</organism>
<dbReference type="InterPro" id="IPR015915">
    <property type="entry name" value="Kelch-typ_b-propeller"/>
</dbReference>
<keyword evidence="3" id="KW-1185">Reference proteome</keyword>
<evidence type="ECO:0000259" key="1">
    <source>
        <dbReference type="Pfam" id="PF25210"/>
    </source>
</evidence>
<dbReference type="InterPro" id="IPR057499">
    <property type="entry name" value="Kelch_FKB95"/>
</dbReference>
<evidence type="ECO:0000313" key="2">
    <source>
        <dbReference type="EMBL" id="CAA7020536.1"/>
    </source>
</evidence>
<dbReference type="PANTHER" id="PTHR24414">
    <property type="entry name" value="F-BOX/KELCH-REPEAT PROTEIN SKIP4"/>
    <property type="match status" value="1"/>
</dbReference>
<dbReference type="InterPro" id="IPR050354">
    <property type="entry name" value="F-box/kelch-repeat_ARATH"/>
</dbReference>
<evidence type="ECO:0000313" key="3">
    <source>
        <dbReference type="Proteomes" id="UP000467841"/>
    </source>
</evidence>
<gene>
    <name evidence="2" type="ORF">MERR_LOCUS7771</name>
</gene>
<dbReference type="Proteomes" id="UP000467841">
    <property type="component" value="Unassembled WGS sequence"/>
</dbReference>
<proteinExistence type="predicted"/>
<dbReference type="Gene3D" id="2.120.10.80">
    <property type="entry name" value="Kelch-type beta propeller"/>
    <property type="match status" value="1"/>
</dbReference>
<name>A0A6D2HYM9_9BRAS</name>
<dbReference type="EMBL" id="CACVBM020000555">
    <property type="protein sequence ID" value="CAA7020536.1"/>
    <property type="molecule type" value="Genomic_DNA"/>
</dbReference>
<dbReference type="SUPFAM" id="SSF117281">
    <property type="entry name" value="Kelch motif"/>
    <property type="match status" value="1"/>
</dbReference>
<accession>A0A6D2HYM9</accession>
<comment type="caution">
    <text evidence="2">The sequence shown here is derived from an EMBL/GenBank/DDBJ whole genome shotgun (WGS) entry which is preliminary data.</text>
</comment>
<dbReference type="OrthoDB" id="45365at2759"/>
<sequence length="258" mass="28732">MLLDCRTNSWHSVPSMGVARASAAAGVVDGKVYVFGGCEETDSSKWAEVFDPKTQTWDTLVPMPDREEGDNLIRETMVKDGKVYAVSQSNGSFYYSPREGKWGREEKKKEEETEMGSDCSSVSVSVTDEKLLYGSDGFGNVFWRETEETAWKEVRGLMTNGGLRGMFGKMKAIIKQRYECECCRAKKPKGKVGNFGGNIVVFWLGETEELCAEISLERREEDGEVWGTIEWSQVVSTPAHLPFPGHALKLLCSASVHV</sequence>
<dbReference type="AlphaFoldDB" id="A0A6D2HYM9"/>
<feature type="domain" description="FKB95-like N-terminal Kelch" evidence="1">
    <location>
        <begin position="2"/>
        <end position="235"/>
    </location>
</feature>
<protein>
    <recommendedName>
        <fullName evidence="1">FKB95-like N-terminal Kelch domain-containing protein</fullName>
    </recommendedName>
</protein>